<evidence type="ECO:0000256" key="1">
    <source>
        <dbReference type="ARBA" id="ARBA00004141"/>
    </source>
</evidence>
<dbReference type="EMBL" id="BLRX01000026">
    <property type="protein sequence ID" value="GFP24943.1"/>
    <property type="molecule type" value="Genomic_DNA"/>
</dbReference>
<evidence type="ECO:0000256" key="3">
    <source>
        <dbReference type="ARBA" id="ARBA00022692"/>
    </source>
</evidence>
<evidence type="ECO:0000313" key="10">
    <source>
        <dbReference type="Proteomes" id="UP000543224"/>
    </source>
</evidence>
<evidence type="ECO:0000256" key="2">
    <source>
        <dbReference type="ARBA" id="ARBA00006143"/>
    </source>
</evidence>
<dbReference type="RefSeq" id="WP_176232955.1">
    <property type="nucleotide sequence ID" value="NZ_BLRY01000004.1"/>
</dbReference>
<keyword evidence="3 6" id="KW-0812">Transmembrane</keyword>
<keyword evidence="11" id="KW-1185">Reference proteome</keyword>
<organism evidence="8 10">
    <name type="scientific">Candidatus Hakubella thermalkaliphila</name>
    <dbReference type="NCBI Taxonomy" id="2754717"/>
    <lineage>
        <taxon>Bacteria</taxon>
        <taxon>Bacillati</taxon>
        <taxon>Actinomycetota</taxon>
        <taxon>Actinomycetota incertae sedis</taxon>
        <taxon>Candidatus Hakubellales</taxon>
        <taxon>Candidatus Hakubellaceae</taxon>
        <taxon>Candidatus Hakubella</taxon>
    </lineage>
</organism>
<evidence type="ECO:0000256" key="4">
    <source>
        <dbReference type="ARBA" id="ARBA00022989"/>
    </source>
</evidence>
<sequence length="246" mass="27281">MPDQNVSLAAAFLAGLLSFLSPCILPLIPAYISYLSGGTLEFSSKNSQRLFTFINSLLFVLGFSLIFIFLGVSASFLGQLINNSMPFIRKISGLVVIAFGLYTMGLLNIRYLRFLDYEKRFQLPPGWRLKYVGSFLLGSIFAFGWIPCVGLVLAGILVLAGTAETVWQGGFLLATYSLGLAVPFLITSLFIGYLNQYLKRVARYTKILKLASGALLVVVGVLIYSNFLLRLVSYLYSFFYRLGITF</sequence>
<protein>
    <submittedName>
        <fullName evidence="8">Cytochrome c-type biogenesis protein</fullName>
    </submittedName>
</protein>
<evidence type="ECO:0000256" key="6">
    <source>
        <dbReference type="SAM" id="Phobius"/>
    </source>
</evidence>
<comment type="subcellular location">
    <subcellularLocation>
        <location evidence="1">Membrane</location>
        <topology evidence="1">Multi-pass membrane protein</topology>
    </subcellularLocation>
</comment>
<dbReference type="InterPro" id="IPR003834">
    <property type="entry name" value="Cyt_c_assmbl_TM_dom"/>
</dbReference>
<dbReference type="Proteomes" id="UP000591948">
    <property type="component" value="Unassembled WGS sequence"/>
</dbReference>
<evidence type="ECO:0000256" key="5">
    <source>
        <dbReference type="ARBA" id="ARBA00023136"/>
    </source>
</evidence>
<dbReference type="InterPro" id="IPR051790">
    <property type="entry name" value="Cytochrome_c-biogenesis_DsbD"/>
</dbReference>
<feature type="transmembrane region" description="Helical" evidence="6">
    <location>
        <begin position="6"/>
        <end position="29"/>
    </location>
</feature>
<evidence type="ECO:0000313" key="8">
    <source>
        <dbReference type="EMBL" id="GFP24943.1"/>
    </source>
</evidence>
<dbReference type="AlphaFoldDB" id="A0A6V8NY68"/>
<dbReference type="EMBL" id="BLRY01000004">
    <property type="protein sequence ID" value="GFP26737.1"/>
    <property type="molecule type" value="Genomic_DNA"/>
</dbReference>
<dbReference type="GO" id="GO:0017004">
    <property type="term" value="P:cytochrome complex assembly"/>
    <property type="evidence" value="ECO:0007669"/>
    <property type="project" value="InterPro"/>
</dbReference>
<dbReference type="Proteomes" id="UP000543224">
    <property type="component" value="Unassembled WGS sequence"/>
</dbReference>
<comment type="caution">
    <text evidence="8">The sequence shown here is derived from an EMBL/GenBank/DDBJ whole genome shotgun (WGS) entry which is preliminary data.</text>
</comment>
<reference evidence="10 11" key="1">
    <citation type="journal article" date="2020" name="Front. Microbiol.">
        <title>Single-cell genomics of novel Actinobacteria with the Wood-Ljungdahl pathway discovered in a serpentinizing system.</title>
        <authorList>
            <person name="Merino N."/>
            <person name="Kawai M."/>
            <person name="Boyd E.S."/>
            <person name="Colman D.R."/>
            <person name="McGlynn S.E."/>
            <person name="Nealson K.H."/>
            <person name="Kurokawa K."/>
            <person name="Hongoh Y."/>
        </authorList>
    </citation>
    <scope>NUCLEOTIDE SEQUENCE [LARGE SCALE GENOMIC DNA]</scope>
    <source>
        <strain evidence="8 10">S25</strain>
        <strain evidence="9 11">S33</strain>
    </source>
</reference>
<evidence type="ECO:0000313" key="9">
    <source>
        <dbReference type="EMBL" id="GFP26737.1"/>
    </source>
</evidence>
<evidence type="ECO:0000313" key="11">
    <source>
        <dbReference type="Proteomes" id="UP000591948"/>
    </source>
</evidence>
<keyword evidence="4 6" id="KW-1133">Transmembrane helix</keyword>
<feature type="transmembrane region" description="Helical" evidence="6">
    <location>
        <begin position="207"/>
        <end position="229"/>
    </location>
</feature>
<feature type="domain" description="Cytochrome C biogenesis protein transmembrane" evidence="7">
    <location>
        <begin position="7"/>
        <end position="226"/>
    </location>
</feature>
<gene>
    <name evidence="8" type="ORF">HKBW3S25_00381</name>
    <name evidence="9" type="ORF">HKBW3S33_00152</name>
</gene>
<dbReference type="PANTHER" id="PTHR31272:SF4">
    <property type="entry name" value="CYTOCHROME C-TYPE BIOGENESIS PROTEIN HI_1454-RELATED"/>
    <property type="match status" value="1"/>
</dbReference>
<feature type="transmembrane region" description="Helical" evidence="6">
    <location>
        <begin position="50"/>
        <end position="71"/>
    </location>
</feature>
<proteinExistence type="inferred from homology"/>
<name>A0A6V8NY68_9ACTN</name>
<keyword evidence="5 6" id="KW-0472">Membrane</keyword>
<feature type="transmembrane region" description="Helical" evidence="6">
    <location>
        <begin position="91"/>
        <end position="111"/>
    </location>
</feature>
<dbReference type="GO" id="GO:0016020">
    <property type="term" value="C:membrane"/>
    <property type="evidence" value="ECO:0007669"/>
    <property type="project" value="UniProtKB-SubCell"/>
</dbReference>
<comment type="similarity">
    <text evidence="2">Belongs to the DsbD family.</text>
</comment>
<feature type="transmembrane region" description="Helical" evidence="6">
    <location>
        <begin position="132"/>
        <end position="159"/>
    </location>
</feature>
<feature type="transmembrane region" description="Helical" evidence="6">
    <location>
        <begin position="171"/>
        <end position="195"/>
    </location>
</feature>
<accession>A0A6V8NY68</accession>
<dbReference type="Pfam" id="PF02683">
    <property type="entry name" value="DsbD_TM"/>
    <property type="match status" value="1"/>
</dbReference>
<evidence type="ECO:0000259" key="7">
    <source>
        <dbReference type="Pfam" id="PF02683"/>
    </source>
</evidence>
<dbReference type="PANTHER" id="PTHR31272">
    <property type="entry name" value="CYTOCHROME C-TYPE BIOGENESIS PROTEIN HI_1454-RELATED"/>
    <property type="match status" value="1"/>
</dbReference>